<reference evidence="5 6" key="1">
    <citation type="submission" date="2014-04" db="EMBL/GenBank/DDBJ databases">
        <authorList>
            <consortium name="DOE Joint Genome Institute"/>
            <person name="Kuo A."/>
            <person name="Gay G."/>
            <person name="Dore J."/>
            <person name="Kohler A."/>
            <person name="Nagy L.G."/>
            <person name="Floudas D."/>
            <person name="Copeland A."/>
            <person name="Barry K.W."/>
            <person name="Cichocki N."/>
            <person name="Veneault-Fourrey C."/>
            <person name="LaButti K."/>
            <person name="Lindquist E.A."/>
            <person name="Lipzen A."/>
            <person name="Lundell T."/>
            <person name="Morin E."/>
            <person name="Murat C."/>
            <person name="Sun H."/>
            <person name="Tunlid A."/>
            <person name="Henrissat B."/>
            <person name="Grigoriev I.V."/>
            <person name="Hibbett D.S."/>
            <person name="Martin F."/>
            <person name="Nordberg H.P."/>
            <person name="Cantor M.N."/>
            <person name="Hua S.X."/>
        </authorList>
    </citation>
    <scope>NUCLEOTIDE SEQUENCE [LARGE SCALE GENOMIC DNA]</scope>
    <source>
        <strain evidence="6">h7</strain>
    </source>
</reference>
<dbReference type="Gene3D" id="1.10.10.60">
    <property type="entry name" value="Homeodomain-like"/>
    <property type="match status" value="1"/>
</dbReference>
<feature type="compositionally biased region" description="Low complexity" evidence="2">
    <location>
        <begin position="980"/>
        <end position="1001"/>
    </location>
</feature>
<accession>A0A0C3C0L0</accession>
<feature type="region of interest" description="Disordered" evidence="2">
    <location>
        <begin position="690"/>
        <end position="763"/>
    </location>
</feature>
<evidence type="ECO:0000256" key="1">
    <source>
        <dbReference type="ARBA" id="ARBA00023242"/>
    </source>
</evidence>
<feature type="region of interest" description="Disordered" evidence="2">
    <location>
        <begin position="270"/>
        <end position="361"/>
    </location>
</feature>
<feature type="domain" description="Myb-like" evidence="3">
    <location>
        <begin position="100"/>
        <end position="155"/>
    </location>
</feature>
<dbReference type="InterPro" id="IPR001005">
    <property type="entry name" value="SANT/Myb"/>
</dbReference>
<proteinExistence type="predicted"/>
<dbReference type="STRING" id="686832.A0A0C3C0L0"/>
<evidence type="ECO:0000256" key="2">
    <source>
        <dbReference type="SAM" id="MobiDB-lite"/>
    </source>
</evidence>
<feature type="compositionally biased region" description="Polar residues" evidence="2">
    <location>
        <begin position="1295"/>
        <end position="1309"/>
    </location>
</feature>
<dbReference type="PANTHER" id="PTHR46734:SF1">
    <property type="entry name" value="TELOMERIC REPEAT-BINDING FACTOR 1"/>
    <property type="match status" value="1"/>
</dbReference>
<dbReference type="EMBL" id="KN831795">
    <property type="protein sequence ID" value="KIM37824.1"/>
    <property type="molecule type" value="Genomic_DNA"/>
</dbReference>
<keyword evidence="6" id="KW-1185">Reference proteome</keyword>
<keyword evidence="1" id="KW-0539">Nucleus</keyword>
<feature type="compositionally biased region" description="Low complexity" evidence="2">
    <location>
        <begin position="1317"/>
        <end position="1345"/>
    </location>
</feature>
<feature type="domain" description="HTH myb-type" evidence="4">
    <location>
        <begin position="188"/>
        <end position="220"/>
    </location>
</feature>
<feature type="compositionally biased region" description="Low complexity" evidence="2">
    <location>
        <begin position="342"/>
        <end position="361"/>
    </location>
</feature>
<feature type="region of interest" description="Disordered" evidence="2">
    <location>
        <begin position="1"/>
        <end position="110"/>
    </location>
</feature>
<dbReference type="InterPro" id="IPR009057">
    <property type="entry name" value="Homeodomain-like_sf"/>
</dbReference>
<evidence type="ECO:0000259" key="3">
    <source>
        <dbReference type="PROSITE" id="PS50090"/>
    </source>
</evidence>
<dbReference type="SUPFAM" id="SSF46689">
    <property type="entry name" value="Homeodomain-like"/>
    <property type="match status" value="2"/>
</dbReference>
<feature type="compositionally biased region" description="Basic and acidic residues" evidence="2">
    <location>
        <begin position="84"/>
        <end position="102"/>
    </location>
</feature>
<feature type="compositionally biased region" description="Polar residues" evidence="2">
    <location>
        <begin position="1"/>
        <end position="23"/>
    </location>
</feature>
<feature type="region of interest" description="Disordered" evidence="2">
    <location>
        <begin position="1187"/>
        <end position="1393"/>
    </location>
</feature>
<gene>
    <name evidence="5" type="ORF">M413DRAFT_256733</name>
</gene>
<evidence type="ECO:0000313" key="6">
    <source>
        <dbReference type="Proteomes" id="UP000053424"/>
    </source>
</evidence>
<dbReference type="InterPro" id="IPR052450">
    <property type="entry name" value="TRBD-Containing_Protein"/>
</dbReference>
<dbReference type="Gene3D" id="1.10.246.220">
    <property type="match status" value="1"/>
</dbReference>
<dbReference type="SMART" id="SM00717">
    <property type="entry name" value="SANT"/>
    <property type="match status" value="2"/>
</dbReference>
<dbReference type="OrthoDB" id="608866at2759"/>
<dbReference type="InterPro" id="IPR017930">
    <property type="entry name" value="Myb_dom"/>
</dbReference>
<feature type="domain" description="Myb-like" evidence="3">
    <location>
        <begin position="188"/>
        <end position="242"/>
    </location>
</feature>
<feature type="compositionally biased region" description="Low complexity" evidence="2">
    <location>
        <begin position="1357"/>
        <end position="1367"/>
    </location>
</feature>
<organism evidence="5 6">
    <name type="scientific">Hebeloma cylindrosporum</name>
    <dbReference type="NCBI Taxonomy" id="76867"/>
    <lineage>
        <taxon>Eukaryota</taxon>
        <taxon>Fungi</taxon>
        <taxon>Dikarya</taxon>
        <taxon>Basidiomycota</taxon>
        <taxon>Agaricomycotina</taxon>
        <taxon>Agaricomycetes</taxon>
        <taxon>Agaricomycetidae</taxon>
        <taxon>Agaricales</taxon>
        <taxon>Agaricineae</taxon>
        <taxon>Hymenogastraceae</taxon>
        <taxon>Hebeloma</taxon>
    </lineage>
</organism>
<sequence>MTTPNPNPQSSVGGGLPSSSTFSFKAPFPPSVSALKHRRVSLASPSSPRLVQPWSFRDEMGLDIQPPTPVSAEAGAASSSPPVPEKKGKVRKLDATGDVQDKKPRKKWSNEETQMLVQGCQIHGVGNWKTILQDPDLKFHDRSAVDLKDRFRTYFPDAYQRHYPNARTHLSSKIRSTLADGTSLFEKTRSKRRRPFTDAEDRALKAGYEKHGTTWATIVKDPIFAEQNRRSTDLRDRFRNAFPDLYQAAGYKPRSATKRKKLDGVLRAADDQLSTTAGPVRSRRRAKTTSQGLLRGGTKSVPQSTACSEDEESEEESESSQVPPTPVFVENVSTASYRSPTKKSQTTTGTTTTSAPTLSDTQIIDADDEMELLTLDSTDALNIPDFLPNNAHSDLETWSSGLNTPTHSSTAAWSTAAVSPTSSHLSFMNPAAGTSTTSGASSPFIQRRTGNPIGGNGSSIDNNFGMIGKSAWGTAWFSTNPRLDASASSSNSNSSSSFMDPANFSPASPFSFQGHLNHGVLDRYDLFPPYMPDGNVSEAGLGDIGGQFGDDDEMAGGGNGAGASSGGTGFKGYHSQIAGDLISGTGARMHHHHHYHQHHNHHQPTAFSLSSLYGTSFASGFGNSAAAAAEGASSSSSLGLGLEGIPENENVNVRGIHPMQLHSHTSSSLSLEAINELGLTGISLNESGEVRVGDGAGAGGSNNERQDDAMDEGDEGQQAPSQLPEKRDGVSDNVGAGAPASSGGAGAGASAGNGPQMEEDPSLPLFGMEDLVDMNELHHVTPPATPFVTQPRPMRRVEGSMMLGGFAGFGAGGGVGAGAGAGGHARSISVPPSEARNGHHHDMGVAPMSVDDVGLHSMHLGYPSFGGMPPSNGMESRSLPLHSIFNASSLAVSGSIFNSASGAVSGHGSPQAQERHHQQQFQERQHIHSPISPTAASLHQQQQQQQQQGHVDDDDDHSHHTSELTPLFPANLILSPANSAASVGLPSSSSQSSERGHPNGASNGGGSHHHTPVIDHRHTPVIDHHHTPVIEHDQQRDEIWRSASSFSSFSDYTYTYNLPFLDLHYYSAGGAGSMMFGNPNNHAHGQVNHHPNHLNHSHPSHANHLNHSHLHPHHLNLHNTLGLDVSSMDDLYSTTAMTVEATRQGQALDLAQTNAQMGSSFTVGMGGIGFNSHAAIATGNLTANGLPLPSRGFDRTPSPSGTIRHHRHQRRPLLDDTFTPPPDPRVAGSAVVDGNSANVNGKGSADGGRHLSDGNDTSKGNSANNNASTSNSMSRSSSDDSRTGGGRAAGRVRKSTTAGSKLQTNAVRSTPTPTPPTTATTTAMPTTTMKVTAMTRTPTTTTTATIGRSMSHHRGQSAASAAAANSSVCPRDLMLRSGDNHKRKRASWDGGVN</sequence>
<dbReference type="PROSITE" id="PS51294">
    <property type="entry name" value="HTH_MYB"/>
    <property type="match status" value="2"/>
</dbReference>
<feature type="region of interest" description="Disordered" evidence="2">
    <location>
        <begin position="980"/>
        <end position="1014"/>
    </location>
</feature>
<dbReference type="HOGENOM" id="CLU_005252_0_0_1"/>
<dbReference type="Proteomes" id="UP000053424">
    <property type="component" value="Unassembled WGS sequence"/>
</dbReference>
<reference evidence="6" key="2">
    <citation type="submission" date="2015-01" db="EMBL/GenBank/DDBJ databases">
        <title>Evolutionary Origins and Diversification of the Mycorrhizal Mutualists.</title>
        <authorList>
            <consortium name="DOE Joint Genome Institute"/>
            <consortium name="Mycorrhizal Genomics Consortium"/>
            <person name="Kohler A."/>
            <person name="Kuo A."/>
            <person name="Nagy L.G."/>
            <person name="Floudas D."/>
            <person name="Copeland A."/>
            <person name="Barry K.W."/>
            <person name="Cichocki N."/>
            <person name="Veneault-Fourrey C."/>
            <person name="LaButti K."/>
            <person name="Lindquist E.A."/>
            <person name="Lipzen A."/>
            <person name="Lundell T."/>
            <person name="Morin E."/>
            <person name="Murat C."/>
            <person name="Riley R."/>
            <person name="Ohm R."/>
            <person name="Sun H."/>
            <person name="Tunlid A."/>
            <person name="Henrissat B."/>
            <person name="Grigoriev I.V."/>
            <person name="Hibbett D.S."/>
            <person name="Martin F."/>
        </authorList>
    </citation>
    <scope>NUCLEOTIDE SEQUENCE [LARGE SCALE GENOMIC DNA]</scope>
    <source>
        <strain evidence="6">h7</strain>
    </source>
</reference>
<name>A0A0C3C0L0_HEBCY</name>
<dbReference type="PROSITE" id="PS50090">
    <property type="entry name" value="MYB_LIKE"/>
    <property type="match status" value="2"/>
</dbReference>
<feature type="compositionally biased region" description="Low complexity" evidence="2">
    <location>
        <begin position="939"/>
        <end position="949"/>
    </location>
</feature>
<feature type="domain" description="HTH myb-type" evidence="4">
    <location>
        <begin position="100"/>
        <end position="159"/>
    </location>
</feature>
<feature type="compositionally biased region" description="Low complexity" evidence="2">
    <location>
        <begin position="1257"/>
        <end position="1276"/>
    </location>
</feature>
<feature type="compositionally biased region" description="Acidic residues" evidence="2">
    <location>
        <begin position="308"/>
        <end position="318"/>
    </location>
</feature>
<evidence type="ECO:0000313" key="5">
    <source>
        <dbReference type="EMBL" id="KIM37824.1"/>
    </source>
</evidence>
<protein>
    <recommendedName>
        <fullName evidence="7">Myb-like domain-containing protein</fullName>
    </recommendedName>
</protein>
<dbReference type="Pfam" id="PF00249">
    <property type="entry name" value="Myb_DNA-binding"/>
    <property type="match status" value="1"/>
</dbReference>
<evidence type="ECO:0000259" key="4">
    <source>
        <dbReference type="PROSITE" id="PS51294"/>
    </source>
</evidence>
<feature type="compositionally biased region" description="Low complexity" evidence="2">
    <location>
        <begin position="70"/>
        <end position="80"/>
    </location>
</feature>
<feature type="region of interest" description="Disordered" evidence="2">
    <location>
        <begin position="901"/>
        <end position="963"/>
    </location>
</feature>
<evidence type="ECO:0008006" key="7">
    <source>
        <dbReference type="Google" id="ProtNLM"/>
    </source>
</evidence>
<dbReference type="PANTHER" id="PTHR46734">
    <property type="entry name" value="TELOMERIC REPEAT-BINDING FACTOR 1 TERF1"/>
    <property type="match status" value="1"/>
</dbReference>
<dbReference type="CDD" id="cd11660">
    <property type="entry name" value="SANT_TRF"/>
    <property type="match status" value="2"/>
</dbReference>